<dbReference type="InterPro" id="IPR044946">
    <property type="entry name" value="Restrct_endonuc_typeI_TRD_sf"/>
</dbReference>
<evidence type="ECO:0000256" key="1">
    <source>
        <dbReference type="ARBA" id="ARBA00010923"/>
    </source>
</evidence>
<dbReference type="GO" id="GO:0004519">
    <property type="term" value="F:endonuclease activity"/>
    <property type="evidence" value="ECO:0007669"/>
    <property type="project" value="UniProtKB-KW"/>
</dbReference>
<evidence type="ECO:0000256" key="3">
    <source>
        <dbReference type="ARBA" id="ARBA00023125"/>
    </source>
</evidence>
<dbReference type="CDD" id="cd17262">
    <property type="entry name" value="RMtype1_S_Aco12261I-TRD2-CR2"/>
    <property type="match status" value="1"/>
</dbReference>
<dbReference type="Proteomes" id="UP000183649">
    <property type="component" value="Unassembled WGS sequence"/>
</dbReference>
<evidence type="ECO:0000313" key="6">
    <source>
        <dbReference type="Proteomes" id="UP000183649"/>
    </source>
</evidence>
<evidence type="ECO:0000259" key="4">
    <source>
        <dbReference type="Pfam" id="PF01420"/>
    </source>
</evidence>
<keyword evidence="5" id="KW-0378">Hydrolase</keyword>
<dbReference type="InterPro" id="IPR000055">
    <property type="entry name" value="Restrct_endonuc_typeI_TRD"/>
</dbReference>
<evidence type="ECO:0000256" key="2">
    <source>
        <dbReference type="ARBA" id="ARBA00022747"/>
    </source>
</evidence>
<dbReference type="Gene3D" id="3.90.220.20">
    <property type="entry name" value="DNA methylase specificity domains"/>
    <property type="match status" value="2"/>
</dbReference>
<keyword evidence="6" id="KW-1185">Reference proteome</keyword>
<comment type="similarity">
    <text evidence="1">Belongs to the type-I restriction system S methylase family.</text>
</comment>
<name>A0A0K6I7J5_9BURK</name>
<feature type="domain" description="Type I restriction modification DNA specificity" evidence="4">
    <location>
        <begin position="6"/>
        <end position="169"/>
    </location>
</feature>
<dbReference type="PANTHER" id="PTHR30408">
    <property type="entry name" value="TYPE-1 RESTRICTION ENZYME ECOKI SPECIFICITY PROTEIN"/>
    <property type="match status" value="1"/>
</dbReference>
<sequence length="386" mass="44360">MARGKPRDWIEVAVGQACSIRNDLRLPISKEERAGMSGRYPYYGPTGELDRLSEYRLEGTFALIGEDGDHFLDVENKPQTLLVSGRFNVNNHAHVIASTDACSAEWFFNYFRHRSLVSSLTRQGAGRYKLNKAALERLPILLPPKAEQDAINSLIREWDRAIDASEELIAAREKRHRWLLQQLIEHKAARAHWETQELSALILERSERSTGHDEHPVLTSSRRGLFLQSEYFSKQVTSQDNTGYKIMRRGDFTFRSMSDDGRFVFNRLEKYDTGIISPAYGVFYAKEVCPEFLTHFLNSSYFAQLLARETQGGTRKALRFSALAGMEVDLPKRTDQEWIASILDESRREIGLLQMQLEMLRRQKRGLMQKLLTGDWRVPVTEAEVA</sequence>
<dbReference type="GO" id="GO:0003677">
    <property type="term" value="F:DNA binding"/>
    <property type="evidence" value="ECO:0007669"/>
    <property type="project" value="UniProtKB-KW"/>
</dbReference>
<dbReference type="OrthoDB" id="5298944at2"/>
<protein>
    <submittedName>
        <fullName evidence="5">Restriction endonuclease S subunit</fullName>
    </submittedName>
</protein>
<dbReference type="GO" id="GO:0009307">
    <property type="term" value="P:DNA restriction-modification system"/>
    <property type="evidence" value="ECO:0007669"/>
    <property type="project" value="UniProtKB-KW"/>
</dbReference>
<accession>A0A0K6I7J5</accession>
<dbReference type="RefSeq" id="WP_055451311.1">
    <property type="nucleotide sequence ID" value="NZ_CYHF01000009.1"/>
</dbReference>
<keyword evidence="2" id="KW-0680">Restriction system</keyword>
<keyword evidence="5" id="KW-0540">Nuclease</keyword>
<keyword evidence="3" id="KW-0238">DNA-binding</keyword>
<keyword evidence="5" id="KW-0255">Endonuclease</keyword>
<dbReference type="EMBL" id="CYHF01000009">
    <property type="protein sequence ID" value="CUA99292.1"/>
    <property type="molecule type" value="Genomic_DNA"/>
</dbReference>
<evidence type="ECO:0000313" key="5">
    <source>
        <dbReference type="EMBL" id="CUA99292.1"/>
    </source>
</evidence>
<reference evidence="6" key="1">
    <citation type="submission" date="2015-08" db="EMBL/GenBank/DDBJ databases">
        <authorList>
            <person name="Varghese N."/>
        </authorList>
    </citation>
    <scope>NUCLEOTIDE SEQUENCE [LARGE SCALE GENOMIC DNA]</scope>
    <source>
        <strain evidence="6">DSM 18181</strain>
    </source>
</reference>
<proteinExistence type="inferred from homology"/>
<dbReference type="STRING" id="339866.GCA_001418255_02456"/>
<dbReference type="InterPro" id="IPR052021">
    <property type="entry name" value="Type-I_RS_S_subunit"/>
</dbReference>
<dbReference type="Pfam" id="PF01420">
    <property type="entry name" value="Methylase_S"/>
    <property type="match status" value="1"/>
</dbReference>
<dbReference type="AlphaFoldDB" id="A0A0K6I7J5"/>
<organism evidence="5 6">
    <name type="scientific">Thiomonas bhubaneswarensis</name>
    <dbReference type="NCBI Taxonomy" id="339866"/>
    <lineage>
        <taxon>Bacteria</taxon>
        <taxon>Pseudomonadati</taxon>
        <taxon>Pseudomonadota</taxon>
        <taxon>Betaproteobacteria</taxon>
        <taxon>Burkholderiales</taxon>
        <taxon>Thiomonas</taxon>
    </lineage>
</organism>
<gene>
    <name evidence="5" type="ORF">Ga0061069_10958</name>
</gene>
<dbReference type="SUPFAM" id="SSF116734">
    <property type="entry name" value="DNA methylase specificity domain"/>
    <property type="match status" value="2"/>
</dbReference>
<dbReference type="PANTHER" id="PTHR30408:SF12">
    <property type="entry name" value="TYPE I RESTRICTION ENZYME MJAVIII SPECIFICITY SUBUNIT"/>
    <property type="match status" value="1"/>
</dbReference>